<evidence type="ECO:0000256" key="7">
    <source>
        <dbReference type="SAM" id="Phobius"/>
    </source>
</evidence>
<keyword evidence="5 7" id="KW-0472">Membrane</keyword>
<feature type="transmembrane region" description="Helical" evidence="7">
    <location>
        <begin position="161"/>
        <end position="187"/>
    </location>
</feature>
<evidence type="ECO:0000256" key="5">
    <source>
        <dbReference type="ARBA" id="ARBA00023136"/>
    </source>
</evidence>
<protein>
    <submittedName>
        <fullName evidence="9">Solute carrier family 23 member 2-like</fullName>
    </submittedName>
</protein>
<keyword evidence="3 7" id="KW-0812">Transmembrane</keyword>
<dbReference type="InterPro" id="IPR006043">
    <property type="entry name" value="NCS2"/>
</dbReference>
<evidence type="ECO:0000256" key="4">
    <source>
        <dbReference type="ARBA" id="ARBA00022989"/>
    </source>
</evidence>
<feature type="region of interest" description="Disordered" evidence="6">
    <location>
        <begin position="497"/>
        <end position="528"/>
    </location>
</feature>
<feature type="transmembrane region" description="Helical" evidence="7">
    <location>
        <begin position="121"/>
        <end position="140"/>
    </location>
</feature>
<feature type="compositionally biased region" description="Polar residues" evidence="6">
    <location>
        <begin position="497"/>
        <end position="509"/>
    </location>
</feature>
<comment type="similarity">
    <text evidence="2">Belongs to the nucleobase:cation symporter-2 (NCS2) (TC 2.A.40) family.</text>
</comment>
<dbReference type="PANTHER" id="PTHR11119">
    <property type="entry name" value="XANTHINE-URACIL / VITAMIN C PERMEASE FAMILY MEMBER"/>
    <property type="match status" value="1"/>
</dbReference>
<organism evidence="8 9">
    <name type="scientific">Priapulus caudatus</name>
    <name type="common">Priapulid worm</name>
    <dbReference type="NCBI Taxonomy" id="37621"/>
    <lineage>
        <taxon>Eukaryota</taxon>
        <taxon>Metazoa</taxon>
        <taxon>Ecdysozoa</taxon>
        <taxon>Scalidophora</taxon>
        <taxon>Priapulida</taxon>
        <taxon>Priapulimorpha</taxon>
        <taxon>Priapulimorphida</taxon>
        <taxon>Priapulidae</taxon>
        <taxon>Priapulus</taxon>
    </lineage>
</organism>
<sequence length="528" mass="57351">MFAFPVVCLLARLPRLPIVQGASYGFLAPVFAILSLPKWQCPDAEALTLMTQDEKDSIWLSRMNEIQGCLIVASFFQVLIGISGLVGFILRFIGPLAIVPTISLIGLSLFRVSAGFASKEWWTAILTIVLITVFSQYLRYVDVPCIGYTRGVGFKRLTLPIFKLFPVILSITIVWLLCAILTASGALPDNPTAHGYWSRTDTKLEVLNTAPWFRFPYPFQWGLPTVSTAGVIGLLAGFMSSIVESVGDYYACARLAGAPPPPSHAINRGMFMEGLGCMIDGVWGSASGTTSYSENIGAIGITKVGSRRVIQVAAVVMMLFGTIGKFGALFVTIPEPIIGGMFCVVFGMVTAIGLSNLQFVDLNSTRNLFILGFSIIFGLVLPTWLGEHNDVIKTGNKALNQIITVLCSTSMFVGGVTGFVLDNTVPGTLAERGLLQWRKQLVVEGDTEDRTNGSTYDFPFGMNLVRKVSCFRYVPICPTFSGRLYSNLLPQILRKSNSQAGNARQQPTECSPPPAESSCENRESSHTG</sequence>
<feature type="transmembrane region" description="Helical" evidence="7">
    <location>
        <begin position="398"/>
        <end position="421"/>
    </location>
</feature>
<evidence type="ECO:0000256" key="6">
    <source>
        <dbReference type="SAM" id="MobiDB-lite"/>
    </source>
</evidence>
<feature type="transmembrane region" description="Helical" evidence="7">
    <location>
        <begin position="70"/>
        <end position="90"/>
    </location>
</feature>
<keyword evidence="8" id="KW-1185">Reference proteome</keyword>
<name>A0ABM1EQU7_PRICU</name>
<keyword evidence="4 7" id="KW-1133">Transmembrane helix</keyword>
<feature type="transmembrane region" description="Helical" evidence="7">
    <location>
        <begin position="309"/>
        <end position="331"/>
    </location>
</feature>
<comment type="subcellular location">
    <subcellularLocation>
        <location evidence="1">Membrane</location>
        <topology evidence="1">Multi-pass membrane protein</topology>
    </subcellularLocation>
</comment>
<dbReference type="Pfam" id="PF00860">
    <property type="entry name" value="Xan_ur_permease"/>
    <property type="match status" value="1"/>
</dbReference>
<dbReference type="Proteomes" id="UP000695022">
    <property type="component" value="Unplaced"/>
</dbReference>
<feature type="transmembrane region" description="Helical" evidence="7">
    <location>
        <begin position="337"/>
        <end position="356"/>
    </location>
</feature>
<dbReference type="RefSeq" id="XP_014674568.1">
    <property type="nucleotide sequence ID" value="XM_014819082.1"/>
</dbReference>
<evidence type="ECO:0000313" key="8">
    <source>
        <dbReference type="Proteomes" id="UP000695022"/>
    </source>
</evidence>
<evidence type="ECO:0000313" key="9">
    <source>
        <dbReference type="RefSeq" id="XP_014674568.1"/>
    </source>
</evidence>
<feature type="transmembrane region" description="Helical" evidence="7">
    <location>
        <begin position="97"/>
        <end position="115"/>
    </location>
</feature>
<proteinExistence type="inferred from homology"/>
<feature type="transmembrane region" description="Helical" evidence="7">
    <location>
        <begin position="221"/>
        <end position="239"/>
    </location>
</feature>
<reference evidence="9" key="1">
    <citation type="submission" date="2025-08" db="UniProtKB">
        <authorList>
            <consortium name="RefSeq"/>
        </authorList>
    </citation>
    <scope>IDENTIFICATION</scope>
</reference>
<feature type="compositionally biased region" description="Basic and acidic residues" evidence="6">
    <location>
        <begin position="519"/>
        <end position="528"/>
    </location>
</feature>
<evidence type="ECO:0000256" key="3">
    <source>
        <dbReference type="ARBA" id="ARBA00022692"/>
    </source>
</evidence>
<evidence type="ECO:0000256" key="2">
    <source>
        <dbReference type="ARBA" id="ARBA00008821"/>
    </source>
</evidence>
<dbReference type="GeneID" id="106814734"/>
<accession>A0ABM1EQU7</accession>
<feature type="transmembrane region" description="Helical" evidence="7">
    <location>
        <begin position="368"/>
        <end position="386"/>
    </location>
</feature>
<gene>
    <name evidence="9" type="primary">LOC106814734</name>
</gene>
<evidence type="ECO:0000256" key="1">
    <source>
        <dbReference type="ARBA" id="ARBA00004141"/>
    </source>
</evidence>